<reference evidence="1 2" key="1">
    <citation type="journal article" date="2020" name="Phytopathology">
        <title>Genome Sequence Resources of Colletotrichum truncatum, C. plurivorum, C. musicola, and C. sojae: Four Species Pathogenic to Soybean (Glycine max).</title>
        <authorList>
            <person name="Rogerio F."/>
            <person name="Boufleur T.R."/>
            <person name="Ciampi-Guillardi M."/>
            <person name="Sukno S.A."/>
            <person name="Thon M.R."/>
            <person name="Massola Junior N.S."/>
            <person name="Baroncelli R."/>
        </authorList>
    </citation>
    <scope>NUCLEOTIDE SEQUENCE [LARGE SCALE GENOMIC DNA]</scope>
    <source>
        <strain evidence="1 2">CMES1059</strain>
    </source>
</reference>
<evidence type="ECO:0000313" key="2">
    <source>
        <dbReference type="Proteomes" id="UP000805649"/>
    </source>
</evidence>
<keyword evidence="2" id="KW-1185">Reference proteome</keyword>
<dbReference type="EMBL" id="VUJX02000013">
    <property type="protein sequence ID" value="KAL0929964.1"/>
    <property type="molecule type" value="Genomic_DNA"/>
</dbReference>
<protein>
    <submittedName>
        <fullName evidence="1">Uncharacterized protein</fullName>
    </submittedName>
</protein>
<organism evidence="1 2">
    <name type="scientific">Colletotrichum truncatum</name>
    <name type="common">Anthracnose fungus</name>
    <name type="synonym">Colletotrichum capsici</name>
    <dbReference type="NCBI Taxonomy" id="5467"/>
    <lineage>
        <taxon>Eukaryota</taxon>
        <taxon>Fungi</taxon>
        <taxon>Dikarya</taxon>
        <taxon>Ascomycota</taxon>
        <taxon>Pezizomycotina</taxon>
        <taxon>Sordariomycetes</taxon>
        <taxon>Hypocreomycetidae</taxon>
        <taxon>Glomerellales</taxon>
        <taxon>Glomerellaceae</taxon>
        <taxon>Colletotrichum</taxon>
        <taxon>Colletotrichum truncatum species complex</taxon>
    </lineage>
</organism>
<name>A0ACC3YDN3_COLTU</name>
<sequence>MEPHDRILTWISGLQASTIPTSVPCNNVVNPRKGRRSSLAKQDTVGRRLLSPPNSVESCQRKHYMATANTEDGDIAHIPGSPVDGTSPNPKRARVDHHLEDMDADPTPRVLRTVATSHVQDSRDNTQLSSYDADSLTSASLASSAQSDTALSFRSSPSKSKKRSRRSSPRKQSMLMVMEDAIRPTSFGGPVDPPEALDAIVTGIDKLASGAAIISHTAKESVQEEARANRRVFRWVEDRSFTDSLSSSTSDRHSLGPTPSVSEVKRIWSNADDCYEFQHFESQWNCAVHHQILFAAFGHSSSLGFCSVTGVQIHPNYARGSKVSHHNKKVDFCVFVNRESPRLTAAALLSPFQSVNHTDYPPLLRRPIAISIETKTPGDKWTEAVNQMSAWLIAQWDALDDMVARAQALDGDVAAFNAPPSPSPGAARPSPAAATGLAFLPGVIVQGHEWYFIAITRAAADGYTRRWEKVLIGSTQSTEGVYKIVAVLQLLGRWVEDQYWPWFQRNVLGQNDSHVPG</sequence>
<comment type="caution">
    <text evidence="1">The sequence shown here is derived from an EMBL/GenBank/DDBJ whole genome shotgun (WGS) entry which is preliminary data.</text>
</comment>
<proteinExistence type="predicted"/>
<accession>A0ACC3YDN3</accession>
<evidence type="ECO:0000313" key="1">
    <source>
        <dbReference type="EMBL" id="KAL0929964.1"/>
    </source>
</evidence>
<gene>
    <name evidence="1" type="ORF">CTRU02_215173</name>
</gene>
<dbReference type="Proteomes" id="UP000805649">
    <property type="component" value="Unassembled WGS sequence"/>
</dbReference>